<proteinExistence type="predicted"/>
<gene>
    <name evidence="3" type="ORF">G1C95_0961</name>
</gene>
<dbReference type="InterPro" id="IPR027417">
    <property type="entry name" value="P-loop_NTPase"/>
</dbReference>
<sequence>MNPKPNNGMPLSDIALSSDATRLSDVTIVSDATIVSDTTMVSHAAQLSDATLLSSTRQSTAIPPPAMSIAAFQRRFADICDTIGTVVVGKPLPIKRCVTTLIAGGHILIEDDPGTGKTQLARGLANAIATSFKRIQFTPDLLPSDVIGATIWNQHASGFEFRPGPIFASIVLADEINRASAKTQSALLEVMEERTVTVDGITHAVPQPFMVLATQNPVEQLGTYRLPEAQMDRFVMTTGIGHPSHDNAIDILTDLDCMDRAQTVRPVIDVDELLLMRQAMRDVYIDDAIRDYIVRLTEATRHHQHIAAGASMRGALAMARCARIWAASDARSYVLPDDIKELAPAVFTHRIRLSAEAKFNDINTGELLDEILDTVPVPLSGHAQRSSR</sequence>
<dbReference type="Proteomes" id="UP000532194">
    <property type="component" value="Unassembled WGS sequence"/>
</dbReference>
<dbReference type="CDD" id="cd00009">
    <property type="entry name" value="AAA"/>
    <property type="match status" value="1"/>
</dbReference>
<dbReference type="PANTHER" id="PTHR42759">
    <property type="entry name" value="MOXR FAMILY PROTEIN"/>
    <property type="match status" value="1"/>
</dbReference>
<comment type="caution">
    <text evidence="3">The sequence shown here is derived from an EMBL/GenBank/DDBJ whole genome shotgun (WGS) entry which is preliminary data.</text>
</comment>
<feature type="domain" description="ChlI/MoxR AAA lid" evidence="2">
    <location>
        <begin position="299"/>
        <end position="371"/>
    </location>
</feature>
<dbReference type="GO" id="GO:0005524">
    <property type="term" value="F:ATP binding"/>
    <property type="evidence" value="ECO:0007669"/>
    <property type="project" value="InterPro"/>
</dbReference>
<dbReference type="Pfam" id="PF07726">
    <property type="entry name" value="AAA_3"/>
    <property type="match status" value="1"/>
</dbReference>
<dbReference type="InterPro" id="IPR011703">
    <property type="entry name" value="ATPase_AAA-3"/>
</dbReference>
<reference evidence="3 4" key="1">
    <citation type="submission" date="2020-02" db="EMBL/GenBank/DDBJ databases">
        <title>Characterization of phylogenetic diversity of novel bifidobacterial species isolated in Czech ZOOs.</title>
        <authorList>
            <person name="Lugli G.A."/>
            <person name="Vera N.B."/>
            <person name="Ventura M."/>
        </authorList>
    </citation>
    <scope>NUCLEOTIDE SEQUENCE [LARGE SCALE GENOMIC DNA]</scope>
    <source>
        <strain evidence="3 4">DSM 109957</strain>
    </source>
</reference>
<protein>
    <submittedName>
        <fullName evidence="3">ATPase AAA</fullName>
    </submittedName>
</protein>
<dbReference type="PIRSF" id="PIRSF002849">
    <property type="entry name" value="AAA_ATPase_chaperone_MoxR_prd"/>
    <property type="match status" value="1"/>
</dbReference>
<evidence type="ECO:0000313" key="4">
    <source>
        <dbReference type="Proteomes" id="UP000532194"/>
    </source>
</evidence>
<evidence type="ECO:0000259" key="1">
    <source>
        <dbReference type="Pfam" id="PF07726"/>
    </source>
</evidence>
<dbReference type="SUPFAM" id="SSF52540">
    <property type="entry name" value="P-loop containing nucleoside triphosphate hydrolases"/>
    <property type="match status" value="1"/>
</dbReference>
<dbReference type="Gene3D" id="1.10.8.80">
    <property type="entry name" value="Magnesium chelatase subunit I, C-Terminal domain"/>
    <property type="match status" value="1"/>
</dbReference>
<dbReference type="EMBL" id="JAAIII010000002">
    <property type="protein sequence ID" value="NMM93776.1"/>
    <property type="molecule type" value="Genomic_DNA"/>
</dbReference>
<dbReference type="Gene3D" id="3.40.50.300">
    <property type="entry name" value="P-loop containing nucleotide triphosphate hydrolases"/>
    <property type="match status" value="1"/>
</dbReference>
<evidence type="ECO:0000313" key="3">
    <source>
        <dbReference type="EMBL" id="NMM93776.1"/>
    </source>
</evidence>
<evidence type="ECO:0000259" key="2">
    <source>
        <dbReference type="Pfam" id="PF17863"/>
    </source>
</evidence>
<dbReference type="PANTHER" id="PTHR42759:SF5">
    <property type="entry name" value="METHANOL DEHYDROGENASE REGULATOR"/>
    <property type="match status" value="1"/>
</dbReference>
<name>A0A7Y0ER33_9BIFI</name>
<dbReference type="InterPro" id="IPR041628">
    <property type="entry name" value="ChlI/MoxR_AAA_lid"/>
</dbReference>
<accession>A0A7Y0ER33</accession>
<organism evidence="3 4">
    <name type="scientific">Bifidobacterium oedipodis</name>
    <dbReference type="NCBI Taxonomy" id="2675322"/>
    <lineage>
        <taxon>Bacteria</taxon>
        <taxon>Bacillati</taxon>
        <taxon>Actinomycetota</taxon>
        <taxon>Actinomycetes</taxon>
        <taxon>Bifidobacteriales</taxon>
        <taxon>Bifidobacteriaceae</taxon>
        <taxon>Bifidobacterium</taxon>
    </lineage>
</organism>
<dbReference type="Pfam" id="PF17863">
    <property type="entry name" value="AAA_lid_2"/>
    <property type="match status" value="1"/>
</dbReference>
<feature type="domain" description="ATPase AAA-3" evidence="1">
    <location>
        <begin position="106"/>
        <end position="236"/>
    </location>
</feature>
<dbReference type="GO" id="GO:0016887">
    <property type="term" value="F:ATP hydrolysis activity"/>
    <property type="evidence" value="ECO:0007669"/>
    <property type="project" value="InterPro"/>
</dbReference>
<keyword evidence="4" id="KW-1185">Reference proteome</keyword>
<dbReference type="InterPro" id="IPR050764">
    <property type="entry name" value="CbbQ/NirQ/NorQ/GpvN"/>
</dbReference>
<dbReference type="AlphaFoldDB" id="A0A7Y0ER33"/>